<protein>
    <submittedName>
        <fullName evidence="3">Uncharacterized protein</fullName>
    </submittedName>
</protein>
<organism evidence="3 4">
    <name type="scientific">Diceros bicornis minor</name>
    <name type="common">South-central black rhinoceros</name>
    <dbReference type="NCBI Taxonomy" id="77932"/>
    <lineage>
        <taxon>Eukaryota</taxon>
        <taxon>Metazoa</taxon>
        <taxon>Chordata</taxon>
        <taxon>Craniata</taxon>
        <taxon>Vertebrata</taxon>
        <taxon>Euteleostomi</taxon>
        <taxon>Mammalia</taxon>
        <taxon>Eutheria</taxon>
        <taxon>Laurasiatheria</taxon>
        <taxon>Perissodactyla</taxon>
        <taxon>Rhinocerotidae</taxon>
        <taxon>Diceros</taxon>
    </lineage>
</organism>
<accession>A0A7J7EXT3</accession>
<keyword evidence="2" id="KW-0732">Signal</keyword>
<name>A0A7J7EXT3_DICBM</name>
<gene>
    <name evidence="3" type="ORF">HPG69_009777</name>
</gene>
<evidence type="ECO:0000256" key="1">
    <source>
        <dbReference type="SAM" id="MobiDB-lite"/>
    </source>
</evidence>
<feature type="chain" id="PRO_5029522539" evidence="2">
    <location>
        <begin position="18"/>
        <end position="91"/>
    </location>
</feature>
<keyword evidence="4" id="KW-1185">Reference proteome</keyword>
<feature type="region of interest" description="Disordered" evidence="1">
    <location>
        <begin position="21"/>
        <end position="91"/>
    </location>
</feature>
<reference evidence="3 4" key="1">
    <citation type="journal article" date="2020" name="Mol. Biol. Evol.">
        <title>Interspecific Gene Flow and the Evolution of Specialization in Black and White Rhinoceros.</title>
        <authorList>
            <person name="Moodley Y."/>
            <person name="Westbury M.V."/>
            <person name="Russo I.M."/>
            <person name="Gopalakrishnan S."/>
            <person name="Rakotoarivelo A."/>
            <person name="Olsen R.A."/>
            <person name="Prost S."/>
            <person name="Tunstall T."/>
            <person name="Ryder O.A."/>
            <person name="Dalen L."/>
            <person name="Bruford M.W."/>
        </authorList>
    </citation>
    <scope>NUCLEOTIDE SEQUENCE [LARGE SCALE GENOMIC DNA]</scope>
    <source>
        <strain evidence="3">SBR-YM</strain>
        <tissue evidence="3">Skin</tissue>
    </source>
</reference>
<feature type="non-terminal residue" evidence="3">
    <location>
        <position position="91"/>
    </location>
</feature>
<sequence length="91" mass="10297">WDALISLSFFLTVGTLKQWLPKEDEGKVEMASGPEVDEEQLDPRSDDDDTTFEESEDELRNEVVESLEKLAISKEEEKREEASGSSKDSES</sequence>
<dbReference type="EMBL" id="JACDTQ010002022">
    <property type="protein sequence ID" value="KAF5920523.1"/>
    <property type="molecule type" value="Genomic_DNA"/>
</dbReference>
<feature type="signal peptide" evidence="2">
    <location>
        <begin position="1"/>
        <end position="17"/>
    </location>
</feature>
<evidence type="ECO:0000313" key="3">
    <source>
        <dbReference type="EMBL" id="KAF5920523.1"/>
    </source>
</evidence>
<proteinExistence type="predicted"/>
<feature type="compositionally biased region" description="Acidic residues" evidence="1">
    <location>
        <begin position="35"/>
        <end position="57"/>
    </location>
</feature>
<evidence type="ECO:0000256" key="2">
    <source>
        <dbReference type="SAM" id="SignalP"/>
    </source>
</evidence>
<evidence type="ECO:0000313" key="4">
    <source>
        <dbReference type="Proteomes" id="UP000551758"/>
    </source>
</evidence>
<comment type="caution">
    <text evidence="3">The sequence shown here is derived from an EMBL/GenBank/DDBJ whole genome shotgun (WGS) entry which is preliminary data.</text>
</comment>
<feature type="compositionally biased region" description="Basic and acidic residues" evidence="1">
    <location>
        <begin position="58"/>
        <end position="91"/>
    </location>
</feature>
<dbReference type="AlphaFoldDB" id="A0A7J7EXT3"/>
<dbReference type="Proteomes" id="UP000551758">
    <property type="component" value="Unassembled WGS sequence"/>
</dbReference>